<evidence type="ECO:0000313" key="2">
    <source>
        <dbReference type="EMBL" id="MBA8795935.1"/>
    </source>
</evidence>
<keyword evidence="2" id="KW-0418">Kinase</keyword>
<dbReference type="RefSeq" id="WP_182561534.1">
    <property type="nucleotide sequence ID" value="NZ_JACGWT010000006.1"/>
</dbReference>
<reference evidence="2 3" key="1">
    <citation type="submission" date="2020-07" db="EMBL/GenBank/DDBJ databases">
        <title>Sequencing the genomes of 1000 actinobacteria strains.</title>
        <authorList>
            <person name="Klenk H.-P."/>
        </authorList>
    </citation>
    <scope>NUCLEOTIDE SEQUENCE [LARGE SCALE GENOMIC DNA]</scope>
    <source>
        <strain evidence="2 3">DSM 100723</strain>
    </source>
</reference>
<protein>
    <submittedName>
        <fullName evidence="2">Aminoglycoside phosphotransferase (APT) family kinase protein</fullName>
    </submittedName>
</protein>
<keyword evidence="2" id="KW-0808">Transferase</keyword>
<proteinExistence type="predicted"/>
<dbReference type="EMBL" id="JACGWT010000006">
    <property type="protein sequence ID" value="MBA8795935.1"/>
    <property type="molecule type" value="Genomic_DNA"/>
</dbReference>
<sequence>MPSDPDPQAPAVPGAVAVAFGVTVERSLGGRASRNWQVRRDGRALVLRETLRMPWQTPDTHAAAVHWRRRAQSVVRDRDWPAAEPIAEPVSVGDGWWTLEAFLPGSVPDTLSAERWGSLLAEFHGLEGVTGLGPQPGSFDQLAALSWRDPEAVIDACRDAEDRRWLTLRLRQARELAARCDLGAGPRHLVHGDFVTHNLLFTGRRLTGLLDFELATVDHRTAELVNVWRCRYDDRLLAYHAARPLADDEWPVLLLRWWSLLLGLAFVHLAAGRQPDRWELDGLRRTTAIAERLAP</sequence>
<organism evidence="2 3">
    <name type="scientific">Microlunatus kandeliicorticis</name>
    <dbReference type="NCBI Taxonomy" id="1759536"/>
    <lineage>
        <taxon>Bacteria</taxon>
        <taxon>Bacillati</taxon>
        <taxon>Actinomycetota</taxon>
        <taxon>Actinomycetes</taxon>
        <taxon>Propionibacteriales</taxon>
        <taxon>Propionibacteriaceae</taxon>
        <taxon>Microlunatus</taxon>
    </lineage>
</organism>
<accession>A0A7W3IVH2</accession>
<evidence type="ECO:0000313" key="3">
    <source>
        <dbReference type="Proteomes" id="UP000523079"/>
    </source>
</evidence>
<dbReference type="Gene3D" id="3.90.1200.10">
    <property type="match status" value="1"/>
</dbReference>
<dbReference type="Pfam" id="PF01636">
    <property type="entry name" value="APH"/>
    <property type="match status" value="1"/>
</dbReference>
<evidence type="ECO:0000259" key="1">
    <source>
        <dbReference type="Pfam" id="PF01636"/>
    </source>
</evidence>
<feature type="domain" description="Aminoglycoside phosphotransferase" evidence="1">
    <location>
        <begin position="28"/>
        <end position="250"/>
    </location>
</feature>
<keyword evidence="3" id="KW-1185">Reference proteome</keyword>
<dbReference type="AlphaFoldDB" id="A0A7W3IVH2"/>
<name>A0A7W3IVH2_9ACTN</name>
<dbReference type="GO" id="GO:0016301">
    <property type="term" value="F:kinase activity"/>
    <property type="evidence" value="ECO:0007669"/>
    <property type="project" value="UniProtKB-KW"/>
</dbReference>
<dbReference type="InterPro" id="IPR011009">
    <property type="entry name" value="Kinase-like_dom_sf"/>
</dbReference>
<dbReference type="InterPro" id="IPR002575">
    <property type="entry name" value="Aminoglycoside_PTrfase"/>
</dbReference>
<dbReference type="SUPFAM" id="SSF56112">
    <property type="entry name" value="Protein kinase-like (PK-like)"/>
    <property type="match status" value="1"/>
</dbReference>
<dbReference type="Proteomes" id="UP000523079">
    <property type="component" value="Unassembled WGS sequence"/>
</dbReference>
<comment type="caution">
    <text evidence="2">The sequence shown here is derived from an EMBL/GenBank/DDBJ whole genome shotgun (WGS) entry which is preliminary data.</text>
</comment>
<gene>
    <name evidence="2" type="ORF">FHX74_003576</name>
</gene>